<name>A0A5C3NSV8_9AGAM</name>
<keyword evidence="2" id="KW-1185">Reference proteome</keyword>
<sequence>MRYVLQYKGRLHARSLRLLSIESNNTITELLNHTPASSPARALVERALEGATRIAAKCDRAQDNGYDRMTTSTFPIPFLL</sequence>
<dbReference type="OrthoDB" id="660555at2759"/>
<dbReference type="Proteomes" id="UP000305948">
    <property type="component" value="Unassembled WGS sequence"/>
</dbReference>
<accession>A0A5C3NSV8</accession>
<protein>
    <submittedName>
        <fullName evidence="1">Uncharacterized protein</fullName>
    </submittedName>
</protein>
<evidence type="ECO:0000313" key="1">
    <source>
        <dbReference type="EMBL" id="TFK56811.1"/>
    </source>
</evidence>
<organism evidence="1 2">
    <name type="scientific">Heliocybe sulcata</name>
    <dbReference type="NCBI Taxonomy" id="5364"/>
    <lineage>
        <taxon>Eukaryota</taxon>
        <taxon>Fungi</taxon>
        <taxon>Dikarya</taxon>
        <taxon>Basidiomycota</taxon>
        <taxon>Agaricomycotina</taxon>
        <taxon>Agaricomycetes</taxon>
        <taxon>Gloeophyllales</taxon>
        <taxon>Gloeophyllaceae</taxon>
        <taxon>Heliocybe</taxon>
    </lineage>
</organism>
<proteinExistence type="predicted"/>
<reference evidence="1 2" key="1">
    <citation type="journal article" date="2019" name="Nat. Ecol. Evol.">
        <title>Megaphylogeny resolves global patterns of mushroom evolution.</title>
        <authorList>
            <person name="Varga T."/>
            <person name="Krizsan K."/>
            <person name="Foldi C."/>
            <person name="Dima B."/>
            <person name="Sanchez-Garcia M."/>
            <person name="Sanchez-Ramirez S."/>
            <person name="Szollosi G.J."/>
            <person name="Szarkandi J.G."/>
            <person name="Papp V."/>
            <person name="Albert L."/>
            <person name="Andreopoulos W."/>
            <person name="Angelini C."/>
            <person name="Antonin V."/>
            <person name="Barry K.W."/>
            <person name="Bougher N.L."/>
            <person name="Buchanan P."/>
            <person name="Buyck B."/>
            <person name="Bense V."/>
            <person name="Catcheside P."/>
            <person name="Chovatia M."/>
            <person name="Cooper J."/>
            <person name="Damon W."/>
            <person name="Desjardin D."/>
            <person name="Finy P."/>
            <person name="Geml J."/>
            <person name="Haridas S."/>
            <person name="Hughes K."/>
            <person name="Justo A."/>
            <person name="Karasinski D."/>
            <person name="Kautmanova I."/>
            <person name="Kiss B."/>
            <person name="Kocsube S."/>
            <person name="Kotiranta H."/>
            <person name="LaButti K.M."/>
            <person name="Lechner B.E."/>
            <person name="Liimatainen K."/>
            <person name="Lipzen A."/>
            <person name="Lukacs Z."/>
            <person name="Mihaltcheva S."/>
            <person name="Morgado L.N."/>
            <person name="Niskanen T."/>
            <person name="Noordeloos M.E."/>
            <person name="Ohm R.A."/>
            <person name="Ortiz-Santana B."/>
            <person name="Ovrebo C."/>
            <person name="Racz N."/>
            <person name="Riley R."/>
            <person name="Savchenko A."/>
            <person name="Shiryaev A."/>
            <person name="Soop K."/>
            <person name="Spirin V."/>
            <person name="Szebenyi C."/>
            <person name="Tomsovsky M."/>
            <person name="Tulloss R.E."/>
            <person name="Uehling J."/>
            <person name="Grigoriev I.V."/>
            <person name="Vagvolgyi C."/>
            <person name="Papp T."/>
            <person name="Martin F.M."/>
            <person name="Miettinen O."/>
            <person name="Hibbett D.S."/>
            <person name="Nagy L.G."/>
        </authorList>
    </citation>
    <scope>NUCLEOTIDE SEQUENCE [LARGE SCALE GENOMIC DNA]</scope>
    <source>
        <strain evidence="1 2">OMC1185</strain>
    </source>
</reference>
<gene>
    <name evidence="1" type="ORF">OE88DRAFT_1650286</name>
</gene>
<evidence type="ECO:0000313" key="2">
    <source>
        <dbReference type="Proteomes" id="UP000305948"/>
    </source>
</evidence>
<dbReference type="EMBL" id="ML213503">
    <property type="protein sequence ID" value="TFK56811.1"/>
    <property type="molecule type" value="Genomic_DNA"/>
</dbReference>
<dbReference type="STRING" id="5364.A0A5C3NSV8"/>
<dbReference type="AlphaFoldDB" id="A0A5C3NSV8"/>